<proteinExistence type="predicted"/>
<evidence type="ECO:0000313" key="2">
    <source>
        <dbReference type="Proteomes" id="UP001300012"/>
    </source>
</evidence>
<sequence>MSRFYYIASSDPLPLGARGEKKSSLDRSGELPPKAFRFLSYELPDGATSLEDIFDLSSINEEETAVYDSMEDAAGIYIYELGQEFEAIRRHFSQPSQPHVYGIAPNWGKFYFSPMMKEQLPEDYKACVKCVTTLFDLLREIGNEHTKFELYSCWVEEEQEARNDELTMTIKLSTFKLGDSFELMERQYIFIEK</sequence>
<dbReference type="EMBL" id="JANQBD010000008">
    <property type="protein sequence ID" value="MCR8632009.1"/>
    <property type="molecule type" value="Genomic_DNA"/>
</dbReference>
<dbReference type="RefSeq" id="WP_258213606.1">
    <property type="nucleotide sequence ID" value="NZ_JANQBD010000008.1"/>
</dbReference>
<comment type="caution">
    <text evidence="1">The sequence shown here is derived from an EMBL/GenBank/DDBJ whole genome shotgun (WGS) entry which is preliminary data.</text>
</comment>
<name>A0ABT1YHV9_9BACL</name>
<gene>
    <name evidence="1" type="ORF">NV381_12415</name>
</gene>
<evidence type="ECO:0000313" key="1">
    <source>
        <dbReference type="EMBL" id="MCR8632009.1"/>
    </source>
</evidence>
<protein>
    <submittedName>
        <fullName evidence="1">Uncharacterized protein</fullName>
    </submittedName>
</protein>
<keyword evidence="2" id="KW-1185">Reference proteome</keyword>
<reference evidence="1 2" key="1">
    <citation type="submission" date="2022-08" db="EMBL/GenBank/DDBJ databases">
        <title>Paenibacillus endoradicis sp. nov., Paenibacillus radicibacter sp. nov and Paenibacillus pararadicis sp. nov., three cold-adapted plant growth-promoting bacteria isolated from root of Larix gmelinii in Great Khingan.</title>
        <authorList>
            <person name="Xue H."/>
        </authorList>
    </citation>
    <scope>NUCLEOTIDE SEQUENCE [LARGE SCALE GENOMIC DNA]</scope>
    <source>
        <strain evidence="1 2">N5-1-1-5</strain>
    </source>
</reference>
<accession>A0ABT1YHV9</accession>
<dbReference type="Proteomes" id="UP001300012">
    <property type="component" value="Unassembled WGS sequence"/>
</dbReference>
<organism evidence="1 2">
    <name type="scientific">Paenibacillus radicis</name>
    <name type="common">ex Xue et al. 2023</name>
    <dbReference type="NCBI Taxonomy" id="2972489"/>
    <lineage>
        <taxon>Bacteria</taxon>
        <taxon>Bacillati</taxon>
        <taxon>Bacillota</taxon>
        <taxon>Bacilli</taxon>
        <taxon>Bacillales</taxon>
        <taxon>Paenibacillaceae</taxon>
        <taxon>Paenibacillus</taxon>
    </lineage>
</organism>